<dbReference type="PANTHER" id="PTHR43124:SF3">
    <property type="entry name" value="CHLORAMPHENICOL EFFLUX PUMP RV0191"/>
    <property type="match status" value="1"/>
</dbReference>
<evidence type="ECO:0000256" key="2">
    <source>
        <dbReference type="ARBA" id="ARBA00022448"/>
    </source>
</evidence>
<feature type="transmembrane region" description="Helical" evidence="7">
    <location>
        <begin position="318"/>
        <end position="339"/>
    </location>
</feature>
<keyword evidence="6 7" id="KW-0472">Membrane</keyword>
<evidence type="ECO:0000256" key="1">
    <source>
        <dbReference type="ARBA" id="ARBA00004651"/>
    </source>
</evidence>
<dbReference type="Gene3D" id="1.20.1250.20">
    <property type="entry name" value="MFS general substrate transporter like domains"/>
    <property type="match status" value="1"/>
</dbReference>
<feature type="transmembrane region" description="Helical" evidence="7">
    <location>
        <begin position="232"/>
        <end position="251"/>
    </location>
</feature>
<dbReference type="CDD" id="cd17473">
    <property type="entry name" value="MFS_arabinose_efflux_permease_like"/>
    <property type="match status" value="1"/>
</dbReference>
<evidence type="ECO:0000256" key="3">
    <source>
        <dbReference type="ARBA" id="ARBA00022475"/>
    </source>
</evidence>
<feature type="transmembrane region" description="Helical" evidence="7">
    <location>
        <begin position="263"/>
        <end position="281"/>
    </location>
</feature>
<dbReference type="InterPro" id="IPR036259">
    <property type="entry name" value="MFS_trans_sf"/>
</dbReference>
<dbReference type="PROSITE" id="PS50850">
    <property type="entry name" value="MFS"/>
    <property type="match status" value="1"/>
</dbReference>
<evidence type="ECO:0000256" key="6">
    <source>
        <dbReference type="ARBA" id="ARBA00023136"/>
    </source>
</evidence>
<dbReference type="PANTHER" id="PTHR43124">
    <property type="entry name" value="PURINE EFFLUX PUMP PBUE"/>
    <property type="match status" value="1"/>
</dbReference>
<protein>
    <submittedName>
        <fullName evidence="9">Sugar phosphate permease</fullName>
    </submittedName>
</protein>
<evidence type="ECO:0000313" key="9">
    <source>
        <dbReference type="EMBL" id="SKC84193.1"/>
    </source>
</evidence>
<feature type="transmembrane region" description="Helical" evidence="7">
    <location>
        <begin position="287"/>
        <end position="306"/>
    </location>
</feature>
<dbReference type="STRING" id="36842.SAMN02194393_04030"/>
<evidence type="ECO:0000313" key="10">
    <source>
        <dbReference type="Proteomes" id="UP000190285"/>
    </source>
</evidence>
<organism evidence="9 10">
    <name type="scientific">Maledivibacter halophilus</name>
    <dbReference type="NCBI Taxonomy" id="36842"/>
    <lineage>
        <taxon>Bacteria</taxon>
        <taxon>Bacillati</taxon>
        <taxon>Bacillota</taxon>
        <taxon>Clostridia</taxon>
        <taxon>Peptostreptococcales</taxon>
        <taxon>Caminicellaceae</taxon>
        <taxon>Maledivibacter</taxon>
    </lineage>
</organism>
<feature type="transmembrane region" description="Helical" evidence="7">
    <location>
        <begin position="96"/>
        <end position="119"/>
    </location>
</feature>
<proteinExistence type="predicted"/>
<evidence type="ECO:0000256" key="5">
    <source>
        <dbReference type="ARBA" id="ARBA00022989"/>
    </source>
</evidence>
<reference evidence="10" key="1">
    <citation type="submission" date="2017-02" db="EMBL/GenBank/DDBJ databases">
        <authorList>
            <person name="Varghese N."/>
            <person name="Submissions S."/>
        </authorList>
    </citation>
    <scope>NUCLEOTIDE SEQUENCE [LARGE SCALE GENOMIC DNA]</scope>
    <source>
        <strain evidence="10">M1</strain>
    </source>
</reference>
<feature type="transmembrane region" description="Helical" evidence="7">
    <location>
        <begin position="44"/>
        <end position="60"/>
    </location>
</feature>
<name>A0A1T5M7W1_9FIRM</name>
<dbReference type="SUPFAM" id="SSF103473">
    <property type="entry name" value="MFS general substrate transporter"/>
    <property type="match status" value="1"/>
</dbReference>
<feature type="transmembrane region" description="Helical" evidence="7">
    <location>
        <begin position="197"/>
        <end position="220"/>
    </location>
</feature>
<feature type="transmembrane region" description="Helical" evidence="7">
    <location>
        <begin position="351"/>
        <end position="376"/>
    </location>
</feature>
<keyword evidence="4 7" id="KW-0812">Transmembrane</keyword>
<dbReference type="InterPro" id="IPR050189">
    <property type="entry name" value="MFS_Efflux_Transporters"/>
</dbReference>
<dbReference type="OrthoDB" id="2963740at2"/>
<feature type="transmembrane region" description="Helical" evidence="7">
    <location>
        <begin position="159"/>
        <end position="176"/>
    </location>
</feature>
<feature type="transmembrane region" description="Helical" evidence="7">
    <location>
        <begin position="131"/>
        <end position="153"/>
    </location>
</feature>
<dbReference type="Pfam" id="PF07690">
    <property type="entry name" value="MFS_1"/>
    <property type="match status" value="1"/>
</dbReference>
<dbReference type="InterPro" id="IPR020846">
    <property type="entry name" value="MFS_dom"/>
</dbReference>
<sequence>MKNLTKPAILSISLLIIMTGNAVSPVLGEISEAFPNADTSLIKMVLTLPSFIIIPFSLISGKISAFFKKRKIIITGLIIYIIAGLGSGFSKNIYELLIFRGLLGAGMGLIIPFTTSLIADFYEETERTVMMGLSNAIANLGGIIATLAAGVLAIYNWRYIFLIYSIAIVILFLVIFQLPEPQKRNFSKKKFSFDNRILLISFLAFFLNIVFYSVITNMSLFIKNENIGNSGYSGITLSFITLAGFLSSILLRQISKLFKRIRVPFAISIMSFGFLQLSRSYNLSSVLVSAFMIGFGLGILKPILFLKVSEFVPRNSNAFAISLVSNSILFGKFISPFFINLWVKLFNNTDFRFIFLSMGISLGLAGVISLLVILYCMKALNPRC</sequence>
<feature type="domain" description="Major facilitator superfamily (MFS) profile" evidence="8">
    <location>
        <begin position="1"/>
        <end position="381"/>
    </location>
</feature>
<comment type="subcellular location">
    <subcellularLocation>
        <location evidence="1">Cell membrane</location>
        <topology evidence="1">Multi-pass membrane protein</topology>
    </subcellularLocation>
</comment>
<evidence type="ECO:0000256" key="7">
    <source>
        <dbReference type="SAM" id="Phobius"/>
    </source>
</evidence>
<evidence type="ECO:0000256" key="4">
    <source>
        <dbReference type="ARBA" id="ARBA00022692"/>
    </source>
</evidence>
<keyword evidence="5 7" id="KW-1133">Transmembrane helix</keyword>
<keyword evidence="10" id="KW-1185">Reference proteome</keyword>
<dbReference type="GO" id="GO:0005886">
    <property type="term" value="C:plasma membrane"/>
    <property type="evidence" value="ECO:0007669"/>
    <property type="project" value="UniProtKB-SubCell"/>
</dbReference>
<dbReference type="GO" id="GO:0022857">
    <property type="term" value="F:transmembrane transporter activity"/>
    <property type="evidence" value="ECO:0007669"/>
    <property type="project" value="InterPro"/>
</dbReference>
<evidence type="ECO:0000259" key="8">
    <source>
        <dbReference type="PROSITE" id="PS50850"/>
    </source>
</evidence>
<gene>
    <name evidence="9" type="ORF">SAMN02194393_04030</name>
</gene>
<accession>A0A1T5M7W1</accession>
<dbReference type="RefSeq" id="WP_079494123.1">
    <property type="nucleotide sequence ID" value="NZ_FUZT01000011.1"/>
</dbReference>
<dbReference type="InterPro" id="IPR011701">
    <property type="entry name" value="MFS"/>
</dbReference>
<dbReference type="EMBL" id="FUZT01000011">
    <property type="protein sequence ID" value="SKC84193.1"/>
    <property type="molecule type" value="Genomic_DNA"/>
</dbReference>
<feature type="transmembrane region" description="Helical" evidence="7">
    <location>
        <begin position="72"/>
        <end position="90"/>
    </location>
</feature>
<keyword evidence="3" id="KW-1003">Cell membrane</keyword>
<keyword evidence="2" id="KW-0813">Transport</keyword>
<dbReference type="Proteomes" id="UP000190285">
    <property type="component" value="Unassembled WGS sequence"/>
</dbReference>
<dbReference type="AlphaFoldDB" id="A0A1T5M7W1"/>